<keyword evidence="6" id="KW-0175">Coiled coil</keyword>
<comment type="similarity">
    <text evidence="2">Belongs to the putative lipase ROG1 family.</text>
</comment>
<gene>
    <name evidence="10" type="ORF">SLS53_005051</name>
</gene>
<keyword evidence="11" id="KW-1185">Reference proteome</keyword>
<protein>
    <recommendedName>
        <fullName evidence="9">DUF676 domain-containing protein</fullName>
    </recommendedName>
</protein>
<evidence type="ECO:0000256" key="2">
    <source>
        <dbReference type="ARBA" id="ARBA00007920"/>
    </source>
</evidence>
<dbReference type="SUPFAM" id="SSF53474">
    <property type="entry name" value="alpha/beta-Hydrolases"/>
    <property type="match status" value="1"/>
</dbReference>
<evidence type="ECO:0000256" key="4">
    <source>
        <dbReference type="ARBA" id="ARBA00022989"/>
    </source>
</evidence>
<proteinExistence type="inferred from homology"/>
<dbReference type="InterPro" id="IPR007751">
    <property type="entry name" value="DUF676_lipase-like"/>
</dbReference>
<evidence type="ECO:0000313" key="11">
    <source>
        <dbReference type="Proteomes" id="UP001320245"/>
    </source>
</evidence>
<feature type="transmembrane region" description="Helical" evidence="8">
    <location>
        <begin position="966"/>
        <end position="987"/>
    </location>
</feature>
<evidence type="ECO:0000256" key="1">
    <source>
        <dbReference type="ARBA" id="ARBA00004141"/>
    </source>
</evidence>
<comment type="caution">
    <text evidence="10">The sequence shown here is derived from an EMBL/GenBank/DDBJ whole genome shotgun (WGS) entry which is preliminary data.</text>
</comment>
<accession>A0AAN9U742</accession>
<feature type="coiled-coil region" evidence="6">
    <location>
        <begin position="776"/>
        <end position="810"/>
    </location>
</feature>
<evidence type="ECO:0000313" key="10">
    <source>
        <dbReference type="EMBL" id="KAK7740988.1"/>
    </source>
</evidence>
<dbReference type="Pfam" id="PF01544">
    <property type="entry name" value="CorA"/>
    <property type="match status" value="1"/>
</dbReference>
<dbReference type="PANTHER" id="PTHR47685">
    <property type="entry name" value="MAGNESIUM TRANSPORT PROTEIN CORA"/>
    <property type="match status" value="1"/>
</dbReference>
<keyword evidence="3 8" id="KW-0812">Transmembrane</keyword>
<keyword evidence="4 8" id="KW-1133">Transmembrane helix</keyword>
<evidence type="ECO:0000259" key="9">
    <source>
        <dbReference type="Pfam" id="PF05057"/>
    </source>
</evidence>
<sequence length="1096" mass="126746">MADDLLKHVHTERAGNITRRPLFFIGHSIGGLVVKLALTQASRNSQYRSIIEDCYGVTFFATPHRGSSHLSNRHFTTRVQQLLELSVPLTPRLMDELRLDHPTLLQIDESFKQLASELQIWTFYETEDSDLSGEGVAGRSDIPFKVPITSMRSAILDLRHEKVYALQSNHADCASFGMRNHQTMRMYLIDLAKAIMRAESMSQYTTHIPLRLEQRVKIEVHGFYENDVVQGSLPETDLRLFSTKDHSLQAFWEEGPDGLLERRLSEIQSDANKYPQDAQFVLRKGRATSLMSQIEIKVEGADTGKAKWFAAESAVPSIFAGIARSKSRESLTNRRSKPALEPSDVPPDGNSRNRRGSQSSSREDMRMPSKETEIVNPTRRFVWIHVPFNNPVWVRKVFETLSVREERDYIELFNAENWASRHARGRHSQYHASFLKPACGYTSLRAKRPLVLQEARSDSGLKRGDSLVAKQHGQGCLYLYFPFLHFESYRKLIKRRDLIKRRMKQGRTRPVPREVAQETSKELQVIWEYLGHDPPINCRRTLDQYRYPSLHDTRARDDDQMLYKMTKERIVEGSGYASDELTRLVPKLEGKAYTQRHSVEESPDWNDDDDTDDPEVDSDFEGSDTDHSPDDNVLDGNVLMVDQLWLWVVDTTSLITFFPSREGDPMEGPLYQQADLRDSIFNEVNADLTRRCENALDLAALAVLHAVSVLIDRSNHPDLEIFRIFEEAISILTEKMTSSLKRFRTLGHKSKYGIDDDDDLKTSSIRARHKREDERAERENRDNTSALLELRDIEDELSTLKHLFEEQEEQINTMLAIYTNPGNSDASNSSSNLHANWADNSRAASSQPTLLPPPPLTNNGRSFLHEALTRLKSYRTQAEDMIERVKKTRNDFDKLLEMVQRQAQIDEVRLSRQQADLASAQNRSVMIFTVFTVIFLPLSFFTGLFGMNTYEWGGGGNLRLHTIGSIALPASAFLIIIALVVAWSIRVRKAFKTMRRRVRALKERTKRWWRKQFHTLVYGDDDKPRNRNRRRKHYRQKEVLKEKRLRKRLNSMTMQDFWDQHREERETKYEIPLRNRRATGGTARANAKAKIRKERR</sequence>
<feature type="region of interest" description="Disordered" evidence="7">
    <location>
        <begin position="329"/>
        <end position="371"/>
    </location>
</feature>
<evidence type="ECO:0000256" key="6">
    <source>
        <dbReference type="SAM" id="Coils"/>
    </source>
</evidence>
<dbReference type="Gene3D" id="1.20.58.340">
    <property type="entry name" value="Magnesium transport protein CorA, transmembrane region"/>
    <property type="match status" value="1"/>
</dbReference>
<dbReference type="EMBL" id="JAJSPL020000018">
    <property type="protein sequence ID" value="KAK7740988.1"/>
    <property type="molecule type" value="Genomic_DNA"/>
</dbReference>
<dbReference type="GO" id="GO:0016020">
    <property type="term" value="C:membrane"/>
    <property type="evidence" value="ECO:0007669"/>
    <property type="project" value="UniProtKB-SubCell"/>
</dbReference>
<dbReference type="PANTHER" id="PTHR47685:SF1">
    <property type="entry name" value="MAGNESIUM TRANSPORT PROTEIN CORA"/>
    <property type="match status" value="1"/>
</dbReference>
<organism evidence="10 11">
    <name type="scientific">Cytospora paraplurivora</name>
    <dbReference type="NCBI Taxonomy" id="2898453"/>
    <lineage>
        <taxon>Eukaryota</taxon>
        <taxon>Fungi</taxon>
        <taxon>Dikarya</taxon>
        <taxon>Ascomycota</taxon>
        <taxon>Pezizomycotina</taxon>
        <taxon>Sordariomycetes</taxon>
        <taxon>Sordariomycetidae</taxon>
        <taxon>Diaporthales</taxon>
        <taxon>Cytosporaceae</taxon>
        <taxon>Cytospora</taxon>
    </lineage>
</organism>
<feature type="coiled-coil region" evidence="6">
    <location>
        <begin position="864"/>
        <end position="898"/>
    </location>
</feature>
<keyword evidence="5 8" id="KW-0472">Membrane</keyword>
<name>A0AAN9U742_9PEZI</name>
<dbReference type="Gene3D" id="3.40.50.1820">
    <property type="entry name" value="alpha/beta hydrolase"/>
    <property type="match status" value="1"/>
</dbReference>
<feature type="transmembrane region" description="Helical" evidence="8">
    <location>
        <begin position="925"/>
        <end position="946"/>
    </location>
</feature>
<feature type="compositionally biased region" description="Basic residues" evidence="7">
    <location>
        <begin position="1087"/>
        <end position="1096"/>
    </location>
</feature>
<feature type="region of interest" description="Disordered" evidence="7">
    <location>
        <begin position="592"/>
        <end position="632"/>
    </location>
</feature>
<dbReference type="SUPFAM" id="SSF144083">
    <property type="entry name" value="Magnesium transport protein CorA, transmembrane region"/>
    <property type="match status" value="1"/>
</dbReference>
<dbReference type="GO" id="GO:0046873">
    <property type="term" value="F:metal ion transmembrane transporter activity"/>
    <property type="evidence" value="ECO:0007669"/>
    <property type="project" value="InterPro"/>
</dbReference>
<feature type="compositionally biased region" description="Acidic residues" evidence="7">
    <location>
        <begin position="601"/>
        <end position="623"/>
    </location>
</feature>
<dbReference type="Proteomes" id="UP001320245">
    <property type="component" value="Unassembled WGS sequence"/>
</dbReference>
<dbReference type="InterPro" id="IPR029058">
    <property type="entry name" value="AB_hydrolase_fold"/>
</dbReference>
<feature type="region of interest" description="Disordered" evidence="7">
    <location>
        <begin position="1072"/>
        <end position="1096"/>
    </location>
</feature>
<evidence type="ECO:0000256" key="8">
    <source>
        <dbReference type="SAM" id="Phobius"/>
    </source>
</evidence>
<evidence type="ECO:0000256" key="3">
    <source>
        <dbReference type="ARBA" id="ARBA00022692"/>
    </source>
</evidence>
<evidence type="ECO:0000256" key="5">
    <source>
        <dbReference type="ARBA" id="ARBA00023136"/>
    </source>
</evidence>
<dbReference type="Pfam" id="PF05057">
    <property type="entry name" value="DUF676"/>
    <property type="match status" value="1"/>
</dbReference>
<dbReference type="InterPro" id="IPR002523">
    <property type="entry name" value="MgTranspt_CorA/ZnTranspt_ZntB"/>
</dbReference>
<feature type="compositionally biased region" description="Basic and acidic residues" evidence="7">
    <location>
        <begin position="361"/>
        <end position="371"/>
    </location>
</feature>
<feature type="domain" description="DUF676" evidence="9">
    <location>
        <begin position="20"/>
        <end position="88"/>
    </location>
</feature>
<dbReference type="InterPro" id="IPR045863">
    <property type="entry name" value="CorA_TM1_TM2"/>
</dbReference>
<evidence type="ECO:0000256" key="7">
    <source>
        <dbReference type="SAM" id="MobiDB-lite"/>
    </source>
</evidence>
<dbReference type="AlphaFoldDB" id="A0AAN9U742"/>
<reference evidence="10 11" key="1">
    <citation type="journal article" date="2023" name="PLoS ONE">
        <title>Cytospora paraplurivora sp. nov. isolated from orchards with fruit tree decline syndrome in Ontario, Canada.</title>
        <authorList>
            <person name="Ilyukhin E."/>
            <person name="Nguyen H.D.T."/>
            <person name="Castle A.J."/>
            <person name="Ellouze W."/>
        </authorList>
    </citation>
    <scope>NUCLEOTIDE SEQUENCE [LARGE SCALE GENOMIC DNA]</scope>
    <source>
        <strain evidence="10 11">FDS-564</strain>
    </source>
</reference>
<comment type="subcellular location">
    <subcellularLocation>
        <location evidence="1">Membrane</location>
        <topology evidence="1">Multi-pass membrane protein</topology>
    </subcellularLocation>
</comment>
<dbReference type="InterPro" id="IPR050829">
    <property type="entry name" value="CorA_MIT"/>
</dbReference>